<dbReference type="EMBL" id="PEUY01000018">
    <property type="protein sequence ID" value="PIV11244.1"/>
    <property type="molecule type" value="Genomic_DNA"/>
</dbReference>
<organism evidence="2 3">
    <name type="scientific">Candidatus Roizmanbacteria bacterium CG03_land_8_20_14_0_80_35_26</name>
    <dbReference type="NCBI Taxonomy" id="1974845"/>
    <lineage>
        <taxon>Bacteria</taxon>
        <taxon>Candidatus Roizmaniibacteriota</taxon>
    </lineage>
</organism>
<dbReference type="Gene3D" id="3.30.470.20">
    <property type="entry name" value="ATP-grasp fold, B domain"/>
    <property type="match status" value="1"/>
</dbReference>
<reference evidence="3" key="1">
    <citation type="submission" date="2017-09" db="EMBL/GenBank/DDBJ databases">
        <title>Depth-based differentiation of microbial function through sediment-hosted aquifers and enrichment of novel symbionts in the deep terrestrial subsurface.</title>
        <authorList>
            <person name="Probst A.J."/>
            <person name="Ladd B."/>
            <person name="Jarett J.K."/>
            <person name="Geller-Mcgrath D.E."/>
            <person name="Sieber C.M.K."/>
            <person name="Emerson J.B."/>
            <person name="Anantharaman K."/>
            <person name="Thomas B.C."/>
            <person name="Malmstrom R."/>
            <person name="Stieglmeier M."/>
            <person name="Klingl A."/>
            <person name="Woyke T."/>
            <person name="Ryan C.M."/>
            <person name="Banfield J.F."/>
        </authorList>
    </citation>
    <scope>NUCLEOTIDE SEQUENCE [LARGE SCALE GENOMIC DNA]</scope>
</reference>
<evidence type="ECO:0000313" key="3">
    <source>
        <dbReference type="Proteomes" id="UP000230673"/>
    </source>
</evidence>
<evidence type="ECO:0000313" key="2">
    <source>
        <dbReference type="EMBL" id="PIV11244.1"/>
    </source>
</evidence>
<proteinExistence type="predicted"/>
<protein>
    <recommendedName>
        <fullName evidence="1">ATP-grasp fold RimK-type domain-containing protein</fullName>
    </recommendedName>
</protein>
<name>A0A2M7BXF2_9BACT</name>
<dbReference type="AlphaFoldDB" id="A0A2M7BXF2"/>
<comment type="caution">
    <text evidence="2">The sequence shown here is derived from an EMBL/GenBank/DDBJ whole genome shotgun (WGS) entry which is preliminary data.</text>
</comment>
<sequence length="115" mass="12716">MRSGLNFDVIPAPETVLPLLDNANLSAGGDAIDVTDVMHPSYKETAIRLSRDMGLRYSGVDIITAAPIENPIGQYFVIEINAAPGLDYYVEMGDKQRRTAREMYKKVLVAMTNPR</sequence>
<evidence type="ECO:0000259" key="1">
    <source>
        <dbReference type="Pfam" id="PF08443"/>
    </source>
</evidence>
<dbReference type="Pfam" id="PF08443">
    <property type="entry name" value="RimK"/>
    <property type="match status" value="1"/>
</dbReference>
<dbReference type="InterPro" id="IPR013651">
    <property type="entry name" value="ATP-grasp_RimK-type"/>
</dbReference>
<gene>
    <name evidence="2" type="ORF">COS50_01245</name>
</gene>
<accession>A0A2M7BXF2</accession>
<feature type="domain" description="ATP-grasp fold RimK-type" evidence="1">
    <location>
        <begin position="23"/>
        <end position="88"/>
    </location>
</feature>
<dbReference type="SUPFAM" id="SSF56059">
    <property type="entry name" value="Glutathione synthetase ATP-binding domain-like"/>
    <property type="match status" value="1"/>
</dbReference>
<dbReference type="Proteomes" id="UP000230673">
    <property type="component" value="Unassembled WGS sequence"/>
</dbReference>